<dbReference type="EMBL" id="CP089984">
    <property type="protein sequence ID" value="WXB14750.1"/>
    <property type="molecule type" value="Genomic_DNA"/>
</dbReference>
<gene>
    <name evidence="1" type="ORF">LZC94_43870</name>
</gene>
<dbReference type="Proteomes" id="UP001370348">
    <property type="component" value="Chromosome"/>
</dbReference>
<evidence type="ECO:0000313" key="1">
    <source>
        <dbReference type="EMBL" id="WXB14750.1"/>
    </source>
</evidence>
<dbReference type="RefSeq" id="WP_394824375.1">
    <property type="nucleotide sequence ID" value="NZ_CP089984.1"/>
</dbReference>
<proteinExistence type="predicted"/>
<name>A0ABZ2LVK0_9BACT</name>
<dbReference type="SUPFAM" id="SSF103196">
    <property type="entry name" value="Roadblock/LC7 domain"/>
    <property type="match status" value="1"/>
</dbReference>
<keyword evidence="2" id="KW-1185">Reference proteome</keyword>
<sequence>MISDEVRIIYVRPGRTPSAFPTRPPRPARDMDESPFSVILADLIGRIRGAYAAALVDRDGEAVDYAGNLPPFDIRVAAATWRIMLTHVVAMRSIIGTASSMSIRAKRQTAVMHALPDGYALVVLLRPRIGLATTTRAFSACAYALATEASWPLTSEIAPWFPLTVDVDRRDRPIRIVYGGLAEPVEVLGILSNKHTRLTRGERGYRIRLASGPEITVVRETTGYWYAEERFG</sequence>
<reference evidence="1 2" key="1">
    <citation type="submission" date="2021-12" db="EMBL/GenBank/DDBJ databases">
        <title>Discovery of the Pendulisporaceae a myxobacterial family with distinct sporulation behavior and unique specialized metabolism.</title>
        <authorList>
            <person name="Garcia R."/>
            <person name="Popoff A."/>
            <person name="Bader C.D."/>
            <person name="Loehr J."/>
            <person name="Walesch S."/>
            <person name="Walt C."/>
            <person name="Boldt J."/>
            <person name="Bunk B."/>
            <person name="Haeckl F.J.F.P.J."/>
            <person name="Gunesch A.P."/>
            <person name="Birkelbach J."/>
            <person name="Nuebel U."/>
            <person name="Pietschmann T."/>
            <person name="Bach T."/>
            <person name="Mueller R."/>
        </authorList>
    </citation>
    <scope>NUCLEOTIDE SEQUENCE [LARGE SCALE GENOMIC DNA]</scope>
    <source>
        <strain evidence="1 2">MSr11954</strain>
    </source>
</reference>
<protein>
    <recommendedName>
        <fullName evidence="3">Roadblock/LAMTOR2 domain-containing protein</fullName>
    </recommendedName>
</protein>
<accession>A0ABZ2LVK0</accession>
<dbReference type="Gene3D" id="3.30.450.30">
    <property type="entry name" value="Dynein light chain 2a, cytoplasmic"/>
    <property type="match status" value="1"/>
</dbReference>
<organism evidence="1 2">
    <name type="scientific">Pendulispora albinea</name>
    <dbReference type="NCBI Taxonomy" id="2741071"/>
    <lineage>
        <taxon>Bacteria</taxon>
        <taxon>Pseudomonadati</taxon>
        <taxon>Myxococcota</taxon>
        <taxon>Myxococcia</taxon>
        <taxon>Myxococcales</taxon>
        <taxon>Sorangiineae</taxon>
        <taxon>Pendulisporaceae</taxon>
        <taxon>Pendulispora</taxon>
    </lineage>
</organism>
<evidence type="ECO:0008006" key="3">
    <source>
        <dbReference type="Google" id="ProtNLM"/>
    </source>
</evidence>
<evidence type="ECO:0000313" key="2">
    <source>
        <dbReference type="Proteomes" id="UP001370348"/>
    </source>
</evidence>